<comment type="caution">
    <text evidence="1">The sequence shown here is derived from an EMBL/GenBank/DDBJ whole genome shotgun (WGS) entry which is preliminary data.</text>
</comment>
<dbReference type="Gene3D" id="1.10.246.130">
    <property type="match status" value="1"/>
</dbReference>
<dbReference type="Proteomes" id="UP000193685">
    <property type="component" value="Unassembled WGS sequence"/>
</dbReference>
<sequence>MTTGHRNNINDIYAADDPRLVHFPSRRSVVHSSKGMVSSTQPLANEAGYKILAAGGNAADAAVAIASALNVTEPSSTGIGGDMFCLYYDGKTQQIKALNGSGRSPAALSLEKLRELGVEGSELAFDSIHSVTVPGACAGWFDTLELFGSKKVDMKQVLAPAIDLARNGFPVSEISAYQWENSENFIKKASPNGHEILSKTREGHAPRAGEIMRNPTLADTFETIATEGKDAFYKGRIAESIIELVTSLGGLMTMEDLANHTSTPCDPISTEYNGLNVWEHPPNGQGIIALICLGLLREMQESGQIKSLSEMEHNSPEYLHVIIECLRLAFADGRYYVTDPRFMKVTPEELLSPAYLRQRAKIFNQEKRADIEHGSPANSSDTVYFSVVDKDGNACSFIISNYAGFGHASVPRGCGFTMQNRGCNFVLREGHPNALAGGKRPYHTIVPAMVTRADGSLWASFACMGAWMQMPGQVQILANILHHKMTPQAALDAPRVCLGVAVENDDGLIESKVYLEEGIPEATVEGLKKLGHNVEVVEGWHRGLFGRAQIIRRHVDADGTAVLSGGSDPRGDGASLPCP</sequence>
<organism evidence="1 2">
    <name type="scientific">Protomyces lactucae-debilis</name>
    <dbReference type="NCBI Taxonomy" id="2754530"/>
    <lineage>
        <taxon>Eukaryota</taxon>
        <taxon>Fungi</taxon>
        <taxon>Dikarya</taxon>
        <taxon>Ascomycota</taxon>
        <taxon>Taphrinomycotina</taxon>
        <taxon>Taphrinomycetes</taxon>
        <taxon>Taphrinales</taxon>
        <taxon>Protomycetaceae</taxon>
        <taxon>Protomyces</taxon>
    </lineage>
</organism>
<dbReference type="Gene3D" id="3.60.20.40">
    <property type="match status" value="1"/>
</dbReference>
<dbReference type="InterPro" id="IPR052896">
    <property type="entry name" value="GGT-like_enzyme"/>
</dbReference>
<dbReference type="RefSeq" id="XP_040726142.1">
    <property type="nucleotide sequence ID" value="XM_040869140.1"/>
</dbReference>
<name>A0A1Y2FJS7_PROLT</name>
<dbReference type="GeneID" id="63785739"/>
<dbReference type="InterPro" id="IPR029055">
    <property type="entry name" value="Ntn_hydrolases_N"/>
</dbReference>
<proteinExistence type="predicted"/>
<evidence type="ECO:0000313" key="2">
    <source>
        <dbReference type="Proteomes" id="UP000193685"/>
    </source>
</evidence>
<dbReference type="PRINTS" id="PR01210">
    <property type="entry name" value="GGTRANSPTASE"/>
</dbReference>
<evidence type="ECO:0000313" key="1">
    <source>
        <dbReference type="EMBL" id="ORY83847.1"/>
    </source>
</evidence>
<dbReference type="PANTHER" id="PTHR43881">
    <property type="entry name" value="GAMMA-GLUTAMYLTRANSPEPTIDASE (AFU_ORTHOLOGUE AFUA_4G13580)"/>
    <property type="match status" value="1"/>
</dbReference>
<dbReference type="Pfam" id="PF01019">
    <property type="entry name" value="G_glu_transpept"/>
    <property type="match status" value="1"/>
</dbReference>
<keyword evidence="2" id="KW-1185">Reference proteome</keyword>
<dbReference type="InterPro" id="IPR043137">
    <property type="entry name" value="GGT_ssub_C"/>
</dbReference>
<dbReference type="InterPro" id="IPR043138">
    <property type="entry name" value="GGT_lsub"/>
</dbReference>
<dbReference type="STRING" id="56484.A0A1Y2FJS7"/>
<reference evidence="1 2" key="1">
    <citation type="submission" date="2016-07" db="EMBL/GenBank/DDBJ databases">
        <title>Pervasive Adenine N6-methylation of Active Genes in Fungi.</title>
        <authorList>
            <consortium name="DOE Joint Genome Institute"/>
            <person name="Mondo S.J."/>
            <person name="Dannebaum R.O."/>
            <person name="Kuo R.C."/>
            <person name="Labutti K."/>
            <person name="Haridas S."/>
            <person name="Kuo A."/>
            <person name="Salamov A."/>
            <person name="Ahrendt S.R."/>
            <person name="Lipzen A."/>
            <person name="Sullivan W."/>
            <person name="Andreopoulos W.B."/>
            <person name="Clum A."/>
            <person name="Lindquist E."/>
            <person name="Daum C."/>
            <person name="Ramamoorthy G.K."/>
            <person name="Gryganskyi A."/>
            <person name="Culley D."/>
            <person name="Magnuson J.K."/>
            <person name="James T.Y."/>
            <person name="O'Malley M.A."/>
            <person name="Stajich J.E."/>
            <person name="Spatafora J.W."/>
            <person name="Visel A."/>
            <person name="Grigoriev I.V."/>
        </authorList>
    </citation>
    <scope>NUCLEOTIDE SEQUENCE [LARGE SCALE GENOMIC DNA]</scope>
    <source>
        <strain evidence="1 2">12-1054</strain>
    </source>
</reference>
<dbReference type="SUPFAM" id="SSF56235">
    <property type="entry name" value="N-terminal nucleophile aminohydrolases (Ntn hydrolases)"/>
    <property type="match status" value="1"/>
</dbReference>
<dbReference type="PANTHER" id="PTHR43881:SF1">
    <property type="entry name" value="GAMMA-GLUTAMYLTRANSPEPTIDASE (AFU_ORTHOLOGUE AFUA_4G13580)"/>
    <property type="match status" value="1"/>
</dbReference>
<dbReference type="OrthoDB" id="2015213at2759"/>
<dbReference type="EMBL" id="MCFI01000007">
    <property type="protein sequence ID" value="ORY83847.1"/>
    <property type="molecule type" value="Genomic_DNA"/>
</dbReference>
<protein>
    <submittedName>
        <fullName evidence="1">Gamma-glutamyltranspeptidase</fullName>
    </submittedName>
</protein>
<gene>
    <name evidence="1" type="ORF">BCR37DRAFT_378862</name>
</gene>
<dbReference type="OMA" id="EGNMVSY"/>
<accession>A0A1Y2FJS7</accession>
<dbReference type="AlphaFoldDB" id="A0A1Y2FJS7"/>